<keyword evidence="5 7" id="KW-0472">Membrane</keyword>
<feature type="transmembrane region" description="Helical" evidence="7">
    <location>
        <begin position="148"/>
        <end position="169"/>
    </location>
</feature>
<dbReference type="PANTHER" id="PTHR10010:SF46">
    <property type="entry name" value="SODIUM-DEPENDENT PHOSPHATE TRANSPORT PROTEIN 2B"/>
    <property type="match status" value="1"/>
</dbReference>
<gene>
    <name evidence="9" type="ORF">OCV88_11275</name>
</gene>
<evidence type="ECO:0000256" key="4">
    <source>
        <dbReference type="ARBA" id="ARBA00022989"/>
    </source>
</evidence>
<protein>
    <submittedName>
        <fullName evidence="9">Na/Pi cotransporter family protein</fullName>
    </submittedName>
</protein>
<comment type="caution">
    <text evidence="9">The sequence shown here is derived from an EMBL/GenBank/DDBJ whole genome shotgun (WGS) entry which is preliminary data.</text>
</comment>
<accession>A0ABT2TLF2</accession>
<evidence type="ECO:0000313" key="10">
    <source>
        <dbReference type="Proteomes" id="UP001652442"/>
    </source>
</evidence>
<keyword evidence="4 7" id="KW-1133">Transmembrane helix</keyword>
<feature type="transmembrane region" description="Helical" evidence="7">
    <location>
        <begin position="50"/>
        <end position="74"/>
    </location>
</feature>
<feature type="domain" description="PhoU" evidence="8">
    <location>
        <begin position="474"/>
        <end position="547"/>
    </location>
</feature>
<dbReference type="Proteomes" id="UP001652442">
    <property type="component" value="Unassembled WGS sequence"/>
</dbReference>
<keyword evidence="3 7" id="KW-0812">Transmembrane</keyword>
<dbReference type="InterPro" id="IPR003841">
    <property type="entry name" value="Na/Pi_transpt"/>
</dbReference>
<dbReference type="EMBL" id="JAOQJQ010000004">
    <property type="protein sequence ID" value="MCU6762912.1"/>
    <property type="molecule type" value="Genomic_DNA"/>
</dbReference>
<keyword evidence="6" id="KW-0175">Coiled coil</keyword>
<dbReference type="InterPro" id="IPR004633">
    <property type="entry name" value="NaPi_cotrn-rel/YqeW-like"/>
</dbReference>
<feature type="transmembrane region" description="Helical" evidence="7">
    <location>
        <begin position="86"/>
        <end position="107"/>
    </location>
</feature>
<evidence type="ECO:0000259" key="8">
    <source>
        <dbReference type="Pfam" id="PF01895"/>
    </source>
</evidence>
<dbReference type="SUPFAM" id="SSF109755">
    <property type="entry name" value="PhoU-like"/>
    <property type="match status" value="1"/>
</dbReference>
<dbReference type="NCBIfam" id="TIGR00704">
    <property type="entry name" value="NaPi_cotrn_rel"/>
    <property type="match status" value="1"/>
</dbReference>
<dbReference type="PANTHER" id="PTHR10010">
    <property type="entry name" value="SOLUTE CARRIER FAMILY 34 SODIUM PHOSPHATE , MEMBER 2-RELATED"/>
    <property type="match status" value="1"/>
</dbReference>
<feature type="coiled-coil region" evidence="6">
    <location>
        <begin position="382"/>
        <end position="409"/>
    </location>
</feature>
<feature type="transmembrane region" description="Helical" evidence="7">
    <location>
        <begin position="175"/>
        <end position="199"/>
    </location>
</feature>
<dbReference type="RefSeq" id="WP_158425568.1">
    <property type="nucleotide sequence ID" value="NZ_JAOQJQ010000004.1"/>
</dbReference>
<keyword evidence="2" id="KW-1003">Cell membrane</keyword>
<evidence type="ECO:0000313" key="9">
    <source>
        <dbReference type="EMBL" id="MCU6762912.1"/>
    </source>
</evidence>
<feature type="transmembrane region" description="Helical" evidence="7">
    <location>
        <begin position="290"/>
        <end position="310"/>
    </location>
</feature>
<keyword evidence="10" id="KW-1185">Reference proteome</keyword>
<feature type="transmembrane region" description="Helical" evidence="7">
    <location>
        <begin position="257"/>
        <end position="278"/>
    </location>
</feature>
<reference evidence="9 10" key="1">
    <citation type="journal article" date="2021" name="ISME Commun">
        <title>Automated analysis of genomic sequences facilitates high-throughput and comprehensive description of bacteria.</title>
        <authorList>
            <person name="Hitch T.C.A."/>
        </authorList>
    </citation>
    <scope>NUCLEOTIDE SEQUENCE [LARGE SCALE GENOMIC DNA]</scope>
    <source>
        <strain evidence="9 10">Sanger_109</strain>
    </source>
</reference>
<dbReference type="InterPro" id="IPR026022">
    <property type="entry name" value="PhoU_dom"/>
</dbReference>
<dbReference type="Pfam" id="PF01895">
    <property type="entry name" value="PhoU"/>
    <property type="match status" value="2"/>
</dbReference>
<evidence type="ECO:0000256" key="6">
    <source>
        <dbReference type="SAM" id="Coils"/>
    </source>
</evidence>
<evidence type="ECO:0000256" key="3">
    <source>
        <dbReference type="ARBA" id="ARBA00022692"/>
    </source>
</evidence>
<dbReference type="Pfam" id="PF02690">
    <property type="entry name" value="Na_Pi_cotrans"/>
    <property type="match status" value="2"/>
</dbReference>
<dbReference type="NCBIfam" id="NF037997">
    <property type="entry name" value="Na_Pi_symport"/>
    <property type="match status" value="1"/>
</dbReference>
<evidence type="ECO:0000256" key="5">
    <source>
        <dbReference type="ARBA" id="ARBA00023136"/>
    </source>
</evidence>
<feature type="transmembrane region" description="Helical" evidence="7">
    <location>
        <begin position="119"/>
        <end position="136"/>
    </location>
</feature>
<feature type="domain" description="PhoU" evidence="8">
    <location>
        <begin position="363"/>
        <end position="446"/>
    </location>
</feature>
<evidence type="ECO:0000256" key="2">
    <source>
        <dbReference type="ARBA" id="ARBA00022475"/>
    </source>
</evidence>
<evidence type="ECO:0000256" key="1">
    <source>
        <dbReference type="ARBA" id="ARBA00004651"/>
    </source>
</evidence>
<dbReference type="Gene3D" id="1.20.58.220">
    <property type="entry name" value="Phosphate transport system protein phou homolog 2, domain 2"/>
    <property type="match status" value="1"/>
</dbReference>
<proteinExistence type="predicted"/>
<comment type="subcellular location">
    <subcellularLocation>
        <location evidence="1">Cell membrane</location>
        <topology evidence="1">Multi-pass membrane protein</topology>
    </subcellularLocation>
</comment>
<dbReference type="InterPro" id="IPR038078">
    <property type="entry name" value="PhoU-like_sf"/>
</dbReference>
<sequence length="591" mass="64926">MDIFGILSMIGGLALFLYGMNVMGSGLEKVSGGRLEQILEKLTSNPIKAVLLGAGVTAVIQSSSATTVMVVGFVNSSIMKLSQAIGLIMGANIGTTITAWLLSLTGIESSNVFLQMLKPSSFSPILAVIGILLYLGGKNSKKKDIGEIMLGFATLMFGMDAMSAAVAPLADVPEFTNILTLFSNPLFGVIAGAVLTGIIQSSSASVGILQALSITGGFTYGSVIPIIMGQNIGTCVTAIISCLSGNRNAKRTALVHLYFNIIGTIIFLALYYILNAIIHFPFTNSVVGPGGIALIHSIFNIFTTFILLPFTKGLEKLAYLTLPRTTEEEQTESKEDRFRMLSDRYLSSPAFALENVRILSCDLANLAKESVGKAMNLLFNYSQKEFDQLEELENTADMYEDRLTSYLSKLNGQNVTFKDGRDISVLQHCITDFERISDLSINIGQYASSIHQQNFEFSKKGREELSVYSEALKDISSRCAQVFINKDQELALSVEPLEEVIDSINKTVNKQHMKRLRNGKCSVELGMLLSDITTHMERISDHCSNIAIYELQLADSSIEEHAYREQLDEIETETFNREYEAFKEKYQIKKS</sequence>
<name>A0ABT2TLF2_9FIRM</name>
<evidence type="ECO:0000256" key="7">
    <source>
        <dbReference type="SAM" id="Phobius"/>
    </source>
</evidence>
<organism evidence="9 10">
    <name type="scientific">Brotonthovivens ammoniilytica</name>
    <dbReference type="NCBI Taxonomy" id="2981725"/>
    <lineage>
        <taxon>Bacteria</taxon>
        <taxon>Bacillati</taxon>
        <taxon>Bacillota</taxon>
        <taxon>Clostridia</taxon>
        <taxon>Lachnospirales</taxon>
        <taxon>Lachnospiraceae</taxon>
        <taxon>Brotonthovivens</taxon>
    </lineage>
</organism>